<proteinExistence type="predicted"/>
<evidence type="ECO:0000256" key="1">
    <source>
        <dbReference type="PROSITE-ProRule" id="PRU00047"/>
    </source>
</evidence>
<evidence type="ECO:0000313" key="4">
    <source>
        <dbReference type="Proteomes" id="UP001066276"/>
    </source>
</evidence>
<protein>
    <recommendedName>
        <fullName evidence="2">CCHC-type domain-containing protein</fullName>
    </recommendedName>
</protein>
<dbReference type="PROSITE" id="PS50158">
    <property type="entry name" value="ZF_CCHC"/>
    <property type="match status" value="1"/>
</dbReference>
<keyword evidence="1" id="KW-0863">Zinc-finger</keyword>
<dbReference type="InterPro" id="IPR036875">
    <property type="entry name" value="Znf_CCHC_sf"/>
</dbReference>
<dbReference type="GO" id="GO:0003676">
    <property type="term" value="F:nucleic acid binding"/>
    <property type="evidence" value="ECO:0007669"/>
    <property type="project" value="InterPro"/>
</dbReference>
<reference evidence="3" key="1">
    <citation type="journal article" date="2022" name="bioRxiv">
        <title>Sequencing and chromosome-scale assembly of the giantPleurodeles waltlgenome.</title>
        <authorList>
            <person name="Brown T."/>
            <person name="Elewa A."/>
            <person name="Iarovenko S."/>
            <person name="Subramanian E."/>
            <person name="Araus A.J."/>
            <person name="Petzold A."/>
            <person name="Susuki M."/>
            <person name="Suzuki K.-i.T."/>
            <person name="Hayashi T."/>
            <person name="Toyoda A."/>
            <person name="Oliveira C."/>
            <person name="Osipova E."/>
            <person name="Leigh N.D."/>
            <person name="Simon A."/>
            <person name="Yun M.H."/>
        </authorList>
    </citation>
    <scope>NUCLEOTIDE SEQUENCE</scope>
    <source>
        <strain evidence="3">20211129_DDA</strain>
        <tissue evidence="3">Liver</tissue>
    </source>
</reference>
<sequence>MREIDENKSTEIRLIKAKQTTKSTVKRSKGNGCDEHELLLSRNKTVTGDITCYRCGSRAHVGNSKNCTAVNQSCFKCGKKGHFARVCKGSIGMKNTAQMVKMIDNTYATSDEDENDILMLSSVCQEHDATVEISSVVRTLKRNPPSCVVSVNNKNVKFQADSGSPFMLINMADLKNIEDIVLQESHIKM</sequence>
<comment type="caution">
    <text evidence="3">The sequence shown here is derived from an EMBL/GenBank/DDBJ whole genome shotgun (WGS) entry which is preliminary data.</text>
</comment>
<keyword evidence="4" id="KW-1185">Reference proteome</keyword>
<name>A0AAV7WEN4_PLEWA</name>
<dbReference type="SUPFAM" id="SSF57756">
    <property type="entry name" value="Retrovirus zinc finger-like domains"/>
    <property type="match status" value="1"/>
</dbReference>
<evidence type="ECO:0000313" key="3">
    <source>
        <dbReference type="EMBL" id="KAJ1211300.1"/>
    </source>
</evidence>
<dbReference type="EMBL" id="JANPWB010000002">
    <property type="protein sequence ID" value="KAJ1211300.1"/>
    <property type="molecule type" value="Genomic_DNA"/>
</dbReference>
<keyword evidence="1" id="KW-0479">Metal-binding</keyword>
<feature type="domain" description="CCHC-type" evidence="2">
    <location>
        <begin position="74"/>
        <end position="88"/>
    </location>
</feature>
<gene>
    <name evidence="3" type="ORF">NDU88_006661</name>
</gene>
<dbReference type="Proteomes" id="UP001066276">
    <property type="component" value="Chromosome 1_2"/>
</dbReference>
<dbReference type="SMART" id="SM00343">
    <property type="entry name" value="ZnF_C2HC"/>
    <property type="match status" value="2"/>
</dbReference>
<dbReference type="Pfam" id="PF00098">
    <property type="entry name" value="zf-CCHC"/>
    <property type="match status" value="1"/>
</dbReference>
<dbReference type="AlphaFoldDB" id="A0AAV7WEN4"/>
<keyword evidence="1" id="KW-0862">Zinc</keyword>
<evidence type="ECO:0000259" key="2">
    <source>
        <dbReference type="PROSITE" id="PS50158"/>
    </source>
</evidence>
<organism evidence="3 4">
    <name type="scientific">Pleurodeles waltl</name>
    <name type="common">Iberian ribbed newt</name>
    <dbReference type="NCBI Taxonomy" id="8319"/>
    <lineage>
        <taxon>Eukaryota</taxon>
        <taxon>Metazoa</taxon>
        <taxon>Chordata</taxon>
        <taxon>Craniata</taxon>
        <taxon>Vertebrata</taxon>
        <taxon>Euteleostomi</taxon>
        <taxon>Amphibia</taxon>
        <taxon>Batrachia</taxon>
        <taxon>Caudata</taxon>
        <taxon>Salamandroidea</taxon>
        <taxon>Salamandridae</taxon>
        <taxon>Pleurodelinae</taxon>
        <taxon>Pleurodeles</taxon>
    </lineage>
</organism>
<accession>A0AAV7WEN4</accession>
<dbReference type="InterPro" id="IPR001878">
    <property type="entry name" value="Znf_CCHC"/>
</dbReference>
<dbReference type="GO" id="GO:0008270">
    <property type="term" value="F:zinc ion binding"/>
    <property type="evidence" value="ECO:0007669"/>
    <property type="project" value="UniProtKB-KW"/>
</dbReference>
<dbReference type="Gene3D" id="4.10.60.10">
    <property type="entry name" value="Zinc finger, CCHC-type"/>
    <property type="match status" value="1"/>
</dbReference>